<keyword evidence="4" id="KW-1185">Reference proteome</keyword>
<dbReference type="HOGENOM" id="CLU_1372297_0_0_1"/>
<keyword evidence="2" id="KW-1133">Transmembrane helix</keyword>
<evidence type="ECO:0000313" key="4">
    <source>
        <dbReference type="Proteomes" id="UP000027222"/>
    </source>
</evidence>
<feature type="transmembrane region" description="Helical" evidence="2">
    <location>
        <begin position="119"/>
        <end position="138"/>
    </location>
</feature>
<evidence type="ECO:0000256" key="2">
    <source>
        <dbReference type="SAM" id="Phobius"/>
    </source>
</evidence>
<keyword evidence="2" id="KW-0812">Transmembrane</keyword>
<feature type="region of interest" description="Disordered" evidence="1">
    <location>
        <begin position="82"/>
        <end position="103"/>
    </location>
</feature>
<keyword evidence="2" id="KW-0472">Membrane</keyword>
<protein>
    <submittedName>
        <fullName evidence="3">Uncharacterized protein</fullName>
    </submittedName>
</protein>
<accession>A0A067TKD0</accession>
<organism evidence="3 4">
    <name type="scientific">Galerina marginata (strain CBS 339.88)</name>
    <dbReference type="NCBI Taxonomy" id="685588"/>
    <lineage>
        <taxon>Eukaryota</taxon>
        <taxon>Fungi</taxon>
        <taxon>Dikarya</taxon>
        <taxon>Basidiomycota</taxon>
        <taxon>Agaricomycotina</taxon>
        <taxon>Agaricomycetes</taxon>
        <taxon>Agaricomycetidae</taxon>
        <taxon>Agaricales</taxon>
        <taxon>Agaricineae</taxon>
        <taxon>Strophariaceae</taxon>
        <taxon>Galerina</taxon>
    </lineage>
</organism>
<evidence type="ECO:0000256" key="1">
    <source>
        <dbReference type="SAM" id="MobiDB-lite"/>
    </source>
</evidence>
<name>A0A067TKD0_GALM3</name>
<dbReference type="Proteomes" id="UP000027222">
    <property type="component" value="Unassembled WGS sequence"/>
</dbReference>
<dbReference type="EMBL" id="KL142369">
    <property type="protein sequence ID" value="KDR82792.1"/>
    <property type="molecule type" value="Genomic_DNA"/>
</dbReference>
<feature type="compositionally biased region" description="Low complexity" evidence="1">
    <location>
        <begin position="85"/>
        <end position="97"/>
    </location>
</feature>
<feature type="transmembrane region" description="Helical" evidence="2">
    <location>
        <begin position="158"/>
        <end position="178"/>
    </location>
</feature>
<sequence>MASTYPHDSRSGFFLSWFFFSGTRMASDGRATVTITITNFVFHAYDPSATSIGIPSSVRRYPSIDISCSYLYLRLRLCHRPSPQPKSSRVVSSSARPSHPRDDHPSAIRLFPFGLHRTCNTSLCPVFGVVFVCTFTRYSFKLFHSALYHLPYPFPYPLYLIIFPVPYLFYFTLTPIPYNTQLLPYFTHSWRLSTVYFGL</sequence>
<reference evidence="4" key="1">
    <citation type="journal article" date="2014" name="Proc. Natl. Acad. Sci. U.S.A.">
        <title>Extensive sampling of basidiomycete genomes demonstrates inadequacy of the white-rot/brown-rot paradigm for wood decay fungi.</title>
        <authorList>
            <person name="Riley R."/>
            <person name="Salamov A.A."/>
            <person name="Brown D.W."/>
            <person name="Nagy L.G."/>
            <person name="Floudas D."/>
            <person name="Held B.W."/>
            <person name="Levasseur A."/>
            <person name="Lombard V."/>
            <person name="Morin E."/>
            <person name="Otillar R."/>
            <person name="Lindquist E.A."/>
            <person name="Sun H."/>
            <person name="LaButti K.M."/>
            <person name="Schmutz J."/>
            <person name="Jabbour D."/>
            <person name="Luo H."/>
            <person name="Baker S.E."/>
            <person name="Pisabarro A.G."/>
            <person name="Walton J.D."/>
            <person name="Blanchette R.A."/>
            <person name="Henrissat B."/>
            <person name="Martin F."/>
            <person name="Cullen D."/>
            <person name="Hibbett D.S."/>
            <person name="Grigoriev I.V."/>
        </authorList>
    </citation>
    <scope>NUCLEOTIDE SEQUENCE [LARGE SCALE GENOMIC DNA]</scope>
    <source>
        <strain evidence="4">CBS 339.88</strain>
    </source>
</reference>
<gene>
    <name evidence="3" type="ORF">GALMADRAFT_849292</name>
</gene>
<dbReference type="AlphaFoldDB" id="A0A067TKD0"/>
<proteinExistence type="predicted"/>
<evidence type="ECO:0000313" key="3">
    <source>
        <dbReference type="EMBL" id="KDR82792.1"/>
    </source>
</evidence>